<sequence>MALQGAAAEASSGLQGPAPGWQAGAPAGLYAALPADVAVARELLPIDVAAPPASTEPLGSDCGCRSVRSRARRRAAVDDRAREPQTAVNLLWNCGEAQASHRLSLAPSCVVQHLRSGWERLGAPDAGTAAACDELRGSRLGRGDPVKSAPSQRELVSLPAGGALAHGDQRLGGAASSF</sequence>
<name>A0ABN9U7L9_9DINO</name>
<gene>
    <name evidence="2" type="ORF">PCOR1329_LOCUS45975</name>
</gene>
<comment type="caution">
    <text evidence="2">The sequence shown here is derived from an EMBL/GenBank/DDBJ whole genome shotgun (WGS) entry which is preliminary data.</text>
</comment>
<accession>A0ABN9U7L9</accession>
<evidence type="ECO:0000256" key="1">
    <source>
        <dbReference type="SAM" id="MobiDB-lite"/>
    </source>
</evidence>
<dbReference type="EMBL" id="CAUYUJ010015526">
    <property type="protein sequence ID" value="CAK0855152.1"/>
    <property type="molecule type" value="Genomic_DNA"/>
</dbReference>
<feature type="region of interest" description="Disordered" evidence="1">
    <location>
        <begin position="157"/>
        <end position="178"/>
    </location>
</feature>
<reference evidence="2" key="1">
    <citation type="submission" date="2023-10" db="EMBL/GenBank/DDBJ databases">
        <authorList>
            <person name="Chen Y."/>
            <person name="Shah S."/>
            <person name="Dougan E. K."/>
            <person name="Thang M."/>
            <person name="Chan C."/>
        </authorList>
    </citation>
    <scope>NUCLEOTIDE SEQUENCE [LARGE SCALE GENOMIC DNA]</scope>
</reference>
<keyword evidence="3" id="KW-1185">Reference proteome</keyword>
<organism evidence="2 3">
    <name type="scientific">Prorocentrum cordatum</name>
    <dbReference type="NCBI Taxonomy" id="2364126"/>
    <lineage>
        <taxon>Eukaryota</taxon>
        <taxon>Sar</taxon>
        <taxon>Alveolata</taxon>
        <taxon>Dinophyceae</taxon>
        <taxon>Prorocentrales</taxon>
        <taxon>Prorocentraceae</taxon>
        <taxon>Prorocentrum</taxon>
    </lineage>
</organism>
<dbReference type="Proteomes" id="UP001189429">
    <property type="component" value="Unassembled WGS sequence"/>
</dbReference>
<evidence type="ECO:0000313" key="3">
    <source>
        <dbReference type="Proteomes" id="UP001189429"/>
    </source>
</evidence>
<protein>
    <submittedName>
        <fullName evidence="2">Uncharacterized protein</fullName>
    </submittedName>
</protein>
<proteinExistence type="predicted"/>
<evidence type="ECO:0000313" key="2">
    <source>
        <dbReference type="EMBL" id="CAK0855152.1"/>
    </source>
</evidence>